<dbReference type="GO" id="GO:0005783">
    <property type="term" value="C:endoplasmic reticulum"/>
    <property type="evidence" value="ECO:0007669"/>
    <property type="project" value="TreeGrafter"/>
</dbReference>
<keyword evidence="5" id="KW-0539">Nucleus</keyword>
<dbReference type="GO" id="GO:0003682">
    <property type="term" value="F:chromatin binding"/>
    <property type="evidence" value="ECO:0007669"/>
    <property type="project" value="InterPro"/>
</dbReference>
<dbReference type="Proteomes" id="UP000481153">
    <property type="component" value="Unassembled WGS sequence"/>
</dbReference>
<feature type="compositionally biased region" description="Polar residues" evidence="6">
    <location>
        <begin position="140"/>
        <end position="152"/>
    </location>
</feature>
<evidence type="ECO:0000256" key="2">
    <source>
        <dbReference type="ARBA" id="ARBA00022692"/>
    </source>
</evidence>
<comment type="subcellular location">
    <subcellularLocation>
        <location evidence="1">Nucleus membrane</location>
    </subcellularLocation>
</comment>
<dbReference type="Pfam" id="PF09402">
    <property type="entry name" value="MSC"/>
    <property type="match status" value="1"/>
</dbReference>
<evidence type="ECO:0000256" key="7">
    <source>
        <dbReference type="SAM" id="Phobius"/>
    </source>
</evidence>
<feature type="domain" description="Man1/Src1-like C-terminal" evidence="8">
    <location>
        <begin position="332"/>
        <end position="517"/>
    </location>
</feature>
<dbReference type="PANTHER" id="PTHR47808:SF2">
    <property type="entry name" value="LEM DOMAIN-CONTAINING PROTEIN 2"/>
    <property type="match status" value="1"/>
</dbReference>
<evidence type="ECO:0000256" key="6">
    <source>
        <dbReference type="SAM" id="MobiDB-lite"/>
    </source>
</evidence>
<dbReference type="AlphaFoldDB" id="A0A6G0W7R3"/>
<protein>
    <recommendedName>
        <fullName evidence="8">Man1/Src1-like C-terminal domain-containing protein</fullName>
    </recommendedName>
</protein>
<feature type="region of interest" description="Disordered" evidence="6">
    <location>
        <begin position="129"/>
        <end position="163"/>
    </location>
</feature>
<feature type="region of interest" description="Disordered" evidence="6">
    <location>
        <begin position="186"/>
        <end position="223"/>
    </location>
</feature>
<evidence type="ECO:0000256" key="3">
    <source>
        <dbReference type="ARBA" id="ARBA00022989"/>
    </source>
</evidence>
<feature type="compositionally biased region" description="Basic and acidic residues" evidence="6">
    <location>
        <begin position="1"/>
        <end position="20"/>
    </location>
</feature>
<proteinExistence type="predicted"/>
<feature type="transmembrane region" description="Helical" evidence="7">
    <location>
        <begin position="294"/>
        <end position="316"/>
    </location>
</feature>
<dbReference type="VEuPathDB" id="FungiDB:AeMF1_019058"/>
<gene>
    <name evidence="9" type="ORF">Ae201684_018385</name>
</gene>
<accession>A0A6G0W7R3</accession>
<dbReference type="GO" id="GO:0071763">
    <property type="term" value="P:nuclear membrane organization"/>
    <property type="evidence" value="ECO:0007669"/>
    <property type="project" value="TreeGrafter"/>
</dbReference>
<feature type="compositionally biased region" description="Pro residues" evidence="6">
    <location>
        <begin position="153"/>
        <end position="162"/>
    </location>
</feature>
<dbReference type="GO" id="GO:0034399">
    <property type="term" value="C:nuclear periphery"/>
    <property type="evidence" value="ECO:0007669"/>
    <property type="project" value="TreeGrafter"/>
</dbReference>
<keyword evidence="3 7" id="KW-1133">Transmembrane helix</keyword>
<evidence type="ECO:0000259" key="8">
    <source>
        <dbReference type="Pfam" id="PF09402"/>
    </source>
</evidence>
<feature type="transmembrane region" description="Helical" evidence="7">
    <location>
        <begin position="479"/>
        <end position="499"/>
    </location>
</feature>
<reference evidence="9 10" key="1">
    <citation type="submission" date="2019-07" db="EMBL/GenBank/DDBJ databases">
        <title>Genomics analysis of Aphanomyces spp. identifies a new class of oomycete effector associated with host adaptation.</title>
        <authorList>
            <person name="Gaulin E."/>
        </authorList>
    </citation>
    <scope>NUCLEOTIDE SEQUENCE [LARGE SCALE GENOMIC DNA]</scope>
    <source>
        <strain evidence="9 10">ATCC 201684</strain>
    </source>
</reference>
<evidence type="ECO:0000256" key="4">
    <source>
        <dbReference type="ARBA" id="ARBA00023136"/>
    </source>
</evidence>
<evidence type="ECO:0000256" key="5">
    <source>
        <dbReference type="ARBA" id="ARBA00023242"/>
    </source>
</evidence>
<feature type="compositionally biased region" description="Polar residues" evidence="6">
    <location>
        <begin position="22"/>
        <end position="43"/>
    </location>
</feature>
<comment type="caution">
    <text evidence="9">The sequence shown here is derived from an EMBL/GenBank/DDBJ whole genome shotgun (WGS) entry which is preliminary data.</text>
</comment>
<feature type="region of interest" description="Disordered" evidence="6">
    <location>
        <begin position="1"/>
        <end position="49"/>
    </location>
</feature>
<dbReference type="GO" id="GO:0005637">
    <property type="term" value="C:nuclear inner membrane"/>
    <property type="evidence" value="ECO:0007669"/>
    <property type="project" value="InterPro"/>
</dbReference>
<name>A0A6G0W7R3_9STRA</name>
<dbReference type="PANTHER" id="PTHR47808">
    <property type="entry name" value="INNER NUCLEAR MEMBRANE PROTEIN HEH2-RELATED"/>
    <property type="match status" value="1"/>
</dbReference>
<evidence type="ECO:0000256" key="1">
    <source>
        <dbReference type="ARBA" id="ARBA00004126"/>
    </source>
</evidence>
<dbReference type="InterPro" id="IPR044780">
    <property type="entry name" value="Heh2/Src1"/>
</dbReference>
<keyword evidence="10" id="KW-1185">Reference proteome</keyword>
<dbReference type="InterPro" id="IPR018996">
    <property type="entry name" value="Man1/Src1-like_C"/>
</dbReference>
<evidence type="ECO:0000313" key="9">
    <source>
        <dbReference type="EMBL" id="KAF0722548.1"/>
    </source>
</evidence>
<keyword evidence="4 7" id="KW-0472">Membrane</keyword>
<organism evidence="9 10">
    <name type="scientific">Aphanomyces euteiches</name>
    <dbReference type="NCBI Taxonomy" id="100861"/>
    <lineage>
        <taxon>Eukaryota</taxon>
        <taxon>Sar</taxon>
        <taxon>Stramenopiles</taxon>
        <taxon>Oomycota</taxon>
        <taxon>Saprolegniomycetes</taxon>
        <taxon>Saprolegniales</taxon>
        <taxon>Verrucalvaceae</taxon>
        <taxon>Aphanomyces</taxon>
    </lineage>
</organism>
<sequence length="598" mass="67561">MRKSVDPSKEILNEQKKRASDAASQRTKGTSTTQSSDQTNRSKVTAASAKRKYTAAQAAAFQSPIKRHKPLPKCVICRQSDSDVKLKCIFCNGAVHYACTHSIAAAVGAGLFPESMVFCSTECYQENGSSELAHPPQPSQPARQIQPVQAPTPTKPIPPLVSPEPSKYTKKAGFYEGEDITAAALKHSGLKAPRPAADTDEFRQRKNVSSPPKIRRKPPILTSPPLERRKLFQTFRSPEVSTPTPQIDVRYTRLQNVEEEEESIEEDSRYHDYFNPPRFVPGKRKPASSVWSQWLVTLVVGVGLLVVSFVLMLIYINSMPYCDSNSSGMELCHSCPQHGICFNGELKSCKEPFLKVENACMEPETVKRDANLMTNLLDRYLMRQASQSLCNSSMLSAMITAVPTAEHVTVKNFDMRAYLQTQAMWNKVNSAAFDAAFTKAVKRIKETHSKLYFTREGDVVLRRDNVSLMCYLQLHVQDFAVEYFIVVFVLFVTLILFLWKQRRQNQFSELKRAIKAVHVAIRQPSNDLIDGAVAHLRHAVGIRSDSLWRQVERAIQSDPRIRERNIIHRGQQVLVWEWVGTRRDDRSIIQGQPVDLIE</sequence>
<dbReference type="EMBL" id="VJMJ01000331">
    <property type="protein sequence ID" value="KAF0722548.1"/>
    <property type="molecule type" value="Genomic_DNA"/>
</dbReference>
<evidence type="ECO:0000313" key="10">
    <source>
        <dbReference type="Proteomes" id="UP000481153"/>
    </source>
</evidence>
<keyword evidence="2 7" id="KW-0812">Transmembrane</keyword>